<dbReference type="AlphaFoldDB" id="A0A8J2XV95"/>
<keyword evidence="3" id="KW-1003">Cell membrane</keyword>
<dbReference type="Gene3D" id="3.55.40.10">
    <property type="entry name" value="minor pseudopilin epsh domain"/>
    <property type="match status" value="1"/>
</dbReference>
<evidence type="ECO:0000256" key="7">
    <source>
        <dbReference type="ARBA" id="ARBA00022989"/>
    </source>
</evidence>
<dbReference type="Pfam" id="PF12019">
    <property type="entry name" value="GspH"/>
    <property type="match status" value="1"/>
</dbReference>
<keyword evidence="13" id="KW-1185">Reference proteome</keyword>
<accession>A0A8J2XV95</accession>
<keyword evidence="7" id="KW-1133">Transmembrane helix</keyword>
<keyword evidence="4" id="KW-0488">Methylation</keyword>
<evidence type="ECO:0000256" key="6">
    <source>
        <dbReference type="ARBA" id="ARBA00022692"/>
    </source>
</evidence>
<sequence>MIVVVIVGIVLAVAAPSFQSLLIRHRLVTTTNALFMAVNLARSEAIRRGSRVDLVPAGDGSAWTKGWIVFIDGNGNRRPDPGEAIVLQHEAAHDSLRIAPRFTDSKVQYLAFDGSGRTRTHASSQTPQTGHWLLEAGTQSRKIVIGFLGRPRVCNPQSDGSSC</sequence>
<dbReference type="GO" id="GO:0015628">
    <property type="term" value="P:protein secretion by the type II secretion system"/>
    <property type="evidence" value="ECO:0007669"/>
    <property type="project" value="InterPro"/>
</dbReference>
<comment type="similarity">
    <text evidence="9">Belongs to the GSP H family.</text>
</comment>
<dbReference type="GO" id="GO:0015627">
    <property type="term" value="C:type II protein secretion system complex"/>
    <property type="evidence" value="ECO:0007669"/>
    <property type="project" value="InterPro"/>
</dbReference>
<evidence type="ECO:0000256" key="4">
    <source>
        <dbReference type="ARBA" id="ARBA00022481"/>
    </source>
</evidence>
<proteinExistence type="inferred from homology"/>
<reference evidence="12" key="1">
    <citation type="journal article" date="2014" name="Int. J. Syst. Evol. Microbiol.">
        <title>Complete genome sequence of Corynebacterium casei LMG S-19264T (=DSM 44701T), isolated from a smear-ripened cheese.</title>
        <authorList>
            <consortium name="US DOE Joint Genome Institute (JGI-PGF)"/>
            <person name="Walter F."/>
            <person name="Albersmeier A."/>
            <person name="Kalinowski J."/>
            <person name="Ruckert C."/>
        </authorList>
    </citation>
    <scope>NUCLEOTIDE SEQUENCE</scope>
    <source>
        <strain evidence="12">CCM 7086</strain>
    </source>
</reference>
<evidence type="ECO:0000256" key="5">
    <source>
        <dbReference type="ARBA" id="ARBA00022519"/>
    </source>
</evidence>
<comment type="caution">
    <text evidence="12">The sequence shown here is derived from an EMBL/GenBank/DDBJ whole genome shotgun (WGS) entry which is preliminary data.</text>
</comment>
<feature type="domain" description="General secretion pathway GspH" evidence="11">
    <location>
        <begin position="31"/>
        <end position="149"/>
    </location>
</feature>
<dbReference type="SUPFAM" id="SSF54523">
    <property type="entry name" value="Pili subunits"/>
    <property type="match status" value="1"/>
</dbReference>
<reference evidence="12" key="2">
    <citation type="submission" date="2020-09" db="EMBL/GenBank/DDBJ databases">
        <authorList>
            <person name="Sun Q."/>
            <person name="Sedlacek I."/>
        </authorList>
    </citation>
    <scope>NUCLEOTIDE SEQUENCE</scope>
    <source>
        <strain evidence="12">CCM 7086</strain>
    </source>
</reference>
<keyword evidence="5" id="KW-0997">Cell inner membrane</keyword>
<gene>
    <name evidence="12" type="ORF">GCM10007205_20190</name>
</gene>
<dbReference type="GO" id="GO:0005886">
    <property type="term" value="C:plasma membrane"/>
    <property type="evidence" value="ECO:0007669"/>
    <property type="project" value="UniProtKB-SubCell"/>
</dbReference>
<evidence type="ECO:0000256" key="10">
    <source>
        <dbReference type="ARBA" id="ARBA00030775"/>
    </source>
</evidence>
<protein>
    <recommendedName>
        <fullName evidence="2">Type II secretion system protein H</fullName>
    </recommendedName>
    <alternativeName>
        <fullName evidence="10">General secretion pathway protein H</fullName>
    </alternativeName>
</protein>
<name>A0A8J2XV95_9BURK</name>
<comment type="subcellular location">
    <subcellularLocation>
        <location evidence="1">Cell inner membrane</location>
        <topology evidence="1">Single-pass membrane protein</topology>
    </subcellularLocation>
</comment>
<evidence type="ECO:0000256" key="9">
    <source>
        <dbReference type="ARBA" id="ARBA00025772"/>
    </source>
</evidence>
<evidence type="ECO:0000313" key="12">
    <source>
        <dbReference type="EMBL" id="GGC10946.1"/>
    </source>
</evidence>
<evidence type="ECO:0000313" key="13">
    <source>
        <dbReference type="Proteomes" id="UP000620266"/>
    </source>
</evidence>
<dbReference type="InterPro" id="IPR045584">
    <property type="entry name" value="Pilin-like"/>
</dbReference>
<evidence type="ECO:0000256" key="3">
    <source>
        <dbReference type="ARBA" id="ARBA00022475"/>
    </source>
</evidence>
<keyword evidence="6" id="KW-0812">Transmembrane</keyword>
<dbReference type="EMBL" id="BMCG01000003">
    <property type="protein sequence ID" value="GGC10946.1"/>
    <property type="molecule type" value="Genomic_DNA"/>
</dbReference>
<evidence type="ECO:0000256" key="1">
    <source>
        <dbReference type="ARBA" id="ARBA00004377"/>
    </source>
</evidence>
<organism evidence="12 13">
    <name type="scientific">Oxalicibacterium flavum</name>
    <dbReference type="NCBI Taxonomy" id="179467"/>
    <lineage>
        <taxon>Bacteria</taxon>
        <taxon>Pseudomonadati</taxon>
        <taxon>Pseudomonadota</taxon>
        <taxon>Betaproteobacteria</taxon>
        <taxon>Burkholderiales</taxon>
        <taxon>Oxalobacteraceae</taxon>
        <taxon>Oxalicibacterium</taxon>
    </lineage>
</organism>
<evidence type="ECO:0000259" key="11">
    <source>
        <dbReference type="Pfam" id="PF12019"/>
    </source>
</evidence>
<evidence type="ECO:0000256" key="8">
    <source>
        <dbReference type="ARBA" id="ARBA00023136"/>
    </source>
</evidence>
<evidence type="ECO:0000256" key="2">
    <source>
        <dbReference type="ARBA" id="ARBA00021549"/>
    </source>
</evidence>
<dbReference type="InterPro" id="IPR022346">
    <property type="entry name" value="T2SS_GspH"/>
</dbReference>
<keyword evidence="8" id="KW-0472">Membrane</keyword>
<dbReference type="Proteomes" id="UP000620266">
    <property type="component" value="Unassembled WGS sequence"/>
</dbReference>